<feature type="compositionally biased region" description="Basic residues" evidence="1">
    <location>
        <begin position="323"/>
        <end position="334"/>
    </location>
</feature>
<dbReference type="SUPFAM" id="SSF46938">
    <property type="entry name" value="CRAL/TRIO N-terminal domain"/>
    <property type="match status" value="1"/>
</dbReference>
<keyword evidence="4" id="KW-1185">Reference proteome</keyword>
<dbReference type="InterPro" id="IPR001251">
    <property type="entry name" value="CRAL-TRIO_dom"/>
</dbReference>
<name>A0A2R5G9W8_9STRA</name>
<feature type="region of interest" description="Disordered" evidence="1">
    <location>
        <begin position="284"/>
        <end position="345"/>
    </location>
</feature>
<dbReference type="Gene3D" id="3.40.525.10">
    <property type="entry name" value="CRAL-TRIO lipid binding domain"/>
    <property type="match status" value="1"/>
</dbReference>
<evidence type="ECO:0000313" key="4">
    <source>
        <dbReference type="Proteomes" id="UP000241890"/>
    </source>
</evidence>
<dbReference type="PROSITE" id="PS50191">
    <property type="entry name" value="CRAL_TRIO"/>
    <property type="match status" value="1"/>
</dbReference>
<dbReference type="Proteomes" id="UP000241890">
    <property type="component" value="Unassembled WGS sequence"/>
</dbReference>
<dbReference type="AlphaFoldDB" id="A0A2R5G9W8"/>
<comment type="caution">
    <text evidence="3">The sequence shown here is derived from an EMBL/GenBank/DDBJ whole genome shotgun (WGS) entry which is preliminary data.</text>
</comment>
<dbReference type="Pfam" id="PF00650">
    <property type="entry name" value="CRAL_TRIO"/>
    <property type="match status" value="1"/>
</dbReference>
<dbReference type="InterPro" id="IPR051026">
    <property type="entry name" value="PI/PC_transfer"/>
</dbReference>
<dbReference type="PANTHER" id="PTHR45657:SF1">
    <property type="entry name" value="CRAL-TRIO DOMAIN-CONTAINING PROTEIN YKL091C-RELATED"/>
    <property type="match status" value="1"/>
</dbReference>
<gene>
    <name evidence="3" type="ORF">FCC1311_045931</name>
</gene>
<feature type="compositionally biased region" description="Low complexity" evidence="1">
    <location>
        <begin position="335"/>
        <end position="345"/>
    </location>
</feature>
<dbReference type="InParanoid" id="A0A2R5G9W8"/>
<evidence type="ECO:0000313" key="3">
    <source>
        <dbReference type="EMBL" id="GBG25333.1"/>
    </source>
</evidence>
<dbReference type="OrthoDB" id="1434354at2759"/>
<accession>A0A2R5G9W8</accession>
<sequence>MEVASLGPEMAGPEEEAALEALKDELAKTPEDLPGRNWLVNVADDLTYLRFLRGHQLKVKKSLKLLKHCAKWRVEFGTDEILETWPQNKSFGAQLVRKHWPMAVTGKDFAQRPIHYFHISLVDFPALIKNAGMANLVRHNVFLMETALRANPRGEAIMIVDLGSDQGRTAFSIASATRWLQSVVLFVKAMAKIADPFYPESYHRIYFTRVHAIFERMYKSMSGNLNEATLSKVQVLQKTDILATLMEDMPKESIPPTLGGDSQASIAKGGYITDEDIAEARALADESGQGDQEEDVPVHVELDAELDAEEDCFDGDSDTSKRMSLRKSLSRRLSRLSSRSSGKTK</sequence>
<dbReference type="InterPro" id="IPR036273">
    <property type="entry name" value="CRAL/TRIO_N_dom_sf"/>
</dbReference>
<feature type="domain" description="CRAL-TRIO" evidence="2">
    <location>
        <begin position="92"/>
        <end position="266"/>
    </location>
</feature>
<dbReference type="SUPFAM" id="SSF52087">
    <property type="entry name" value="CRAL/TRIO domain"/>
    <property type="match status" value="1"/>
</dbReference>
<dbReference type="InterPro" id="IPR036865">
    <property type="entry name" value="CRAL-TRIO_dom_sf"/>
</dbReference>
<dbReference type="PANTHER" id="PTHR45657">
    <property type="entry name" value="CRAL-TRIO DOMAIN-CONTAINING PROTEIN YKL091C-RELATED"/>
    <property type="match status" value="1"/>
</dbReference>
<dbReference type="CDD" id="cd00170">
    <property type="entry name" value="SEC14"/>
    <property type="match status" value="1"/>
</dbReference>
<reference evidence="3 4" key="1">
    <citation type="submission" date="2017-12" db="EMBL/GenBank/DDBJ databases">
        <title>Sequencing, de novo assembly and annotation of complete genome of a new Thraustochytrid species, strain FCC1311.</title>
        <authorList>
            <person name="Sedici K."/>
            <person name="Godart F."/>
            <person name="Aiese Cigliano R."/>
            <person name="Sanseverino W."/>
            <person name="Barakat M."/>
            <person name="Ortet P."/>
            <person name="Marechal E."/>
            <person name="Cagnac O."/>
            <person name="Amato A."/>
        </authorList>
    </citation>
    <scope>NUCLEOTIDE SEQUENCE [LARGE SCALE GENOMIC DNA]</scope>
</reference>
<protein>
    <submittedName>
        <fullName evidence="3">SEC14 cytosolic factor</fullName>
    </submittedName>
</protein>
<dbReference type="EMBL" id="BEYU01000012">
    <property type="protein sequence ID" value="GBG25333.1"/>
    <property type="molecule type" value="Genomic_DNA"/>
</dbReference>
<feature type="compositionally biased region" description="Acidic residues" evidence="1">
    <location>
        <begin position="303"/>
        <end position="317"/>
    </location>
</feature>
<evidence type="ECO:0000259" key="2">
    <source>
        <dbReference type="PROSITE" id="PS50191"/>
    </source>
</evidence>
<proteinExistence type="predicted"/>
<evidence type="ECO:0000256" key="1">
    <source>
        <dbReference type="SAM" id="MobiDB-lite"/>
    </source>
</evidence>
<organism evidence="3 4">
    <name type="scientific">Hondaea fermentalgiana</name>
    <dbReference type="NCBI Taxonomy" id="2315210"/>
    <lineage>
        <taxon>Eukaryota</taxon>
        <taxon>Sar</taxon>
        <taxon>Stramenopiles</taxon>
        <taxon>Bigyra</taxon>
        <taxon>Labyrinthulomycetes</taxon>
        <taxon>Thraustochytrida</taxon>
        <taxon>Thraustochytriidae</taxon>
        <taxon>Hondaea</taxon>
    </lineage>
</organism>